<dbReference type="Proteomes" id="UP001225072">
    <property type="component" value="Unassembled WGS sequence"/>
</dbReference>
<feature type="transmembrane region" description="Helical" evidence="1">
    <location>
        <begin position="38"/>
        <end position="57"/>
    </location>
</feature>
<feature type="transmembrane region" description="Helical" evidence="1">
    <location>
        <begin position="89"/>
        <end position="106"/>
    </location>
</feature>
<organism evidence="2 3">
    <name type="scientific">Chryseobacterium camelliae</name>
    <dbReference type="NCBI Taxonomy" id="1265445"/>
    <lineage>
        <taxon>Bacteria</taxon>
        <taxon>Pseudomonadati</taxon>
        <taxon>Bacteroidota</taxon>
        <taxon>Flavobacteriia</taxon>
        <taxon>Flavobacteriales</taxon>
        <taxon>Weeksellaceae</taxon>
        <taxon>Chryseobacterium group</taxon>
        <taxon>Chryseobacterium</taxon>
    </lineage>
</organism>
<dbReference type="EMBL" id="JAUTAL010000001">
    <property type="protein sequence ID" value="MDQ1097618.1"/>
    <property type="molecule type" value="Genomic_DNA"/>
</dbReference>
<dbReference type="RefSeq" id="WP_307453935.1">
    <property type="nucleotide sequence ID" value="NZ_JAUTAL010000001.1"/>
</dbReference>
<feature type="transmembrane region" description="Helical" evidence="1">
    <location>
        <begin position="63"/>
        <end position="80"/>
    </location>
</feature>
<comment type="caution">
    <text evidence="2">The sequence shown here is derived from an EMBL/GenBank/DDBJ whole genome shotgun (WGS) entry which is preliminary data.</text>
</comment>
<reference evidence="2 3" key="1">
    <citation type="submission" date="2023-07" db="EMBL/GenBank/DDBJ databases">
        <title>Functional and genomic diversity of the sorghum phyllosphere microbiome.</title>
        <authorList>
            <person name="Shade A."/>
        </authorList>
    </citation>
    <scope>NUCLEOTIDE SEQUENCE [LARGE SCALE GENOMIC DNA]</scope>
    <source>
        <strain evidence="2 3">SORGH_AS_1064</strain>
    </source>
</reference>
<accession>A0ABU0TKN9</accession>
<protein>
    <submittedName>
        <fullName evidence="2">Formate hydrogenlyase subunit 3/multisubunit Na+/H+ antiporter MnhD subunit</fullName>
    </submittedName>
</protein>
<keyword evidence="1" id="KW-0472">Membrane</keyword>
<gene>
    <name evidence="2" type="ORF">QE404_002765</name>
</gene>
<keyword evidence="1" id="KW-1133">Transmembrane helix</keyword>
<sequence>MIFNTVLIIHFSAFLIFLMMLTQLFFQEKKILNKHSIIVGAVILLTGILLSVLRYPHINYYKIIPKSVLFILISVFCAIYSKKPVPDKVHYLLFLFTFLASLIAVYKS</sequence>
<evidence type="ECO:0000313" key="3">
    <source>
        <dbReference type="Proteomes" id="UP001225072"/>
    </source>
</evidence>
<proteinExistence type="predicted"/>
<feature type="transmembrane region" description="Helical" evidence="1">
    <location>
        <begin position="6"/>
        <end position="26"/>
    </location>
</feature>
<evidence type="ECO:0000313" key="2">
    <source>
        <dbReference type="EMBL" id="MDQ1097618.1"/>
    </source>
</evidence>
<evidence type="ECO:0000256" key="1">
    <source>
        <dbReference type="SAM" id="Phobius"/>
    </source>
</evidence>
<keyword evidence="3" id="KW-1185">Reference proteome</keyword>
<keyword evidence="1" id="KW-0812">Transmembrane</keyword>
<name>A0ABU0TKN9_9FLAO</name>